<evidence type="ECO:0000256" key="9">
    <source>
        <dbReference type="ARBA" id="ARBA00022692"/>
    </source>
</evidence>
<dbReference type="GeneID" id="41838744"/>
<feature type="transmembrane region" description="Helical" evidence="12">
    <location>
        <begin position="13"/>
        <end position="33"/>
    </location>
</feature>
<accession>A0A119D0H9</accession>
<keyword evidence="7" id="KW-1003">Cell membrane</keyword>
<keyword evidence="8 12" id="KW-0997">Cell inner membrane</keyword>
<dbReference type="InterPro" id="IPR003453">
    <property type="entry name" value="ABC_MlaE_roteobac"/>
</dbReference>
<evidence type="ECO:0000256" key="12">
    <source>
        <dbReference type="RuleBase" id="RU362044"/>
    </source>
</evidence>
<comment type="subunit">
    <text evidence="4">The complex is composed of two ATP-binding proteins (MlaF), two transmembrane proteins (MlaE), two cytoplasmic solute-binding proteins (MlaB) and six periplasmic solute-binding proteins (MlaD).</text>
</comment>
<name>A0A119D0H9_SHEFR</name>
<evidence type="ECO:0000256" key="10">
    <source>
        <dbReference type="ARBA" id="ARBA00022989"/>
    </source>
</evidence>
<evidence type="ECO:0000256" key="3">
    <source>
        <dbReference type="ARBA" id="ARBA00007556"/>
    </source>
</evidence>
<evidence type="ECO:0000256" key="1">
    <source>
        <dbReference type="ARBA" id="ARBA00002460"/>
    </source>
</evidence>
<evidence type="ECO:0000256" key="7">
    <source>
        <dbReference type="ARBA" id="ARBA00022475"/>
    </source>
</evidence>
<keyword evidence="6" id="KW-0813">Transport</keyword>
<feature type="transmembrane region" description="Helical" evidence="12">
    <location>
        <begin position="235"/>
        <end position="259"/>
    </location>
</feature>
<evidence type="ECO:0000256" key="5">
    <source>
        <dbReference type="ARBA" id="ARBA00020857"/>
    </source>
</evidence>
<comment type="caution">
    <text evidence="13">The sequence shown here is derived from an EMBL/GenBank/DDBJ whole genome shotgun (WGS) entry which is preliminary data.</text>
</comment>
<feature type="transmembrane region" description="Helical" evidence="12">
    <location>
        <begin position="54"/>
        <end position="80"/>
    </location>
</feature>
<keyword evidence="9 12" id="KW-0812">Transmembrane</keyword>
<evidence type="ECO:0000256" key="8">
    <source>
        <dbReference type="ARBA" id="ARBA00022519"/>
    </source>
</evidence>
<evidence type="ECO:0000256" key="11">
    <source>
        <dbReference type="ARBA" id="ARBA00023136"/>
    </source>
</evidence>
<dbReference type="GO" id="GO:0005548">
    <property type="term" value="F:phospholipid transporter activity"/>
    <property type="evidence" value="ECO:0007669"/>
    <property type="project" value="TreeGrafter"/>
</dbReference>
<evidence type="ECO:0000256" key="2">
    <source>
        <dbReference type="ARBA" id="ARBA00004429"/>
    </source>
</evidence>
<evidence type="ECO:0000256" key="4">
    <source>
        <dbReference type="ARBA" id="ARBA00011380"/>
    </source>
</evidence>
<dbReference type="AlphaFoldDB" id="A0A119D0H9"/>
<dbReference type="RefSeq" id="WP_011638806.1">
    <property type="nucleotide sequence ID" value="NZ_JBBMQR010000007.1"/>
</dbReference>
<reference evidence="13 14" key="1">
    <citation type="submission" date="2016-01" db="EMBL/GenBank/DDBJ databases">
        <title>Draft genome of the antarctic isolate Shewanella frigidimarina Ag06-30.</title>
        <authorList>
            <person name="Parmeciano Di Noto G."/>
            <person name="Vazquez S."/>
            <person name="Mac Cormack W."/>
            <person name="Iriarte A."/>
            <person name="Quiroga C."/>
        </authorList>
    </citation>
    <scope>NUCLEOTIDE SEQUENCE [LARGE SCALE GENOMIC DNA]</scope>
    <source>
        <strain evidence="13 14">Ag06-30</strain>
    </source>
</reference>
<dbReference type="OMA" id="EQTWMIA"/>
<comment type="function">
    <text evidence="1">Part of the ABC transporter complex MlaFEDB, which is involved in a phospholipid transport pathway that maintains lipid asymmetry in the outer membrane by retrograde trafficking of phospholipids from the outer membrane to the inner membrane. Probably responsible for the translocation of the substrate across the membrane.</text>
</comment>
<dbReference type="PANTHER" id="PTHR30188:SF4">
    <property type="entry name" value="PROTEIN TRIGALACTOSYLDIACYLGLYCEROL 1, CHLOROPLASTIC"/>
    <property type="match status" value="1"/>
</dbReference>
<dbReference type="NCBIfam" id="NF033619">
    <property type="entry name" value="perm_MlaE_1"/>
    <property type="match status" value="1"/>
</dbReference>
<keyword evidence="10 12" id="KW-1133">Transmembrane helix</keyword>
<organism evidence="13">
    <name type="scientific">Shewanella frigidimarina</name>
    <dbReference type="NCBI Taxonomy" id="56812"/>
    <lineage>
        <taxon>Bacteria</taxon>
        <taxon>Pseudomonadati</taxon>
        <taxon>Pseudomonadota</taxon>
        <taxon>Gammaproteobacteria</taxon>
        <taxon>Alteromonadales</taxon>
        <taxon>Shewanellaceae</taxon>
        <taxon>Shewanella</taxon>
    </lineage>
</organism>
<evidence type="ECO:0000313" key="13">
    <source>
        <dbReference type="EMBL" id="KVX02978.1"/>
    </source>
</evidence>
<comment type="similarity">
    <text evidence="3 12">Belongs to the MlaE permease family.</text>
</comment>
<dbReference type="GO" id="GO:0043190">
    <property type="term" value="C:ATP-binding cassette (ABC) transporter complex"/>
    <property type="evidence" value="ECO:0007669"/>
    <property type="project" value="InterPro"/>
</dbReference>
<dbReference type="InterPro" id="IPR053408">
    <property type="entry name" value="MlaE_Permease"/>
</dbReference>
<feature type="transmembrane region" description="Helical" evidence="12">
    <location>
        <begin position="145"/>
        <end position="169"/>
    </location>
</feature>
<feature type="transmembrane region" description="Helical" evidence="12">
    <location>
        <begin position="204"/>
        <end position="223"/>
    </location>
</feature>
<dbReference type="Proteomes" id="UP000055702">
    <property type="component" value="Unassembled WGS sequence"/>
</dbReference>
<dbReference type="NCBIfam" id="TIGR00056">
    <property type="entry name" value="MlaE family lipid ABC transporter permease subunit"/>
    <property type="match status" value="1"/>
</dbReference>
<dbReference type="PANTHER" id="PTHR30188">
    <property type="entry name" value="ABC TRANSPORTER PERMEASE PROTEIN-RELATED"/>
    <property type="match status" value="1"/>
</dbReference>
<evidence type="ECO:0000313" key="14">
    <source>
        <dbReference type="Proteomes" id="UP000055702"/>
    </source>
</evidence>
<keyword evidence="11 12" id="KW-0472">Membrane</keyword>
<protein>
    <recommendedName>
        <fullName evidence="5">Intermembrane phospholipid transport system permease protein MlaE</fullName>
    </recommendedName>
</protein>
<proteinExistence type="inferred from homology"/>
<dbReference type="EMBL" id="LRDC01000002">
    <property type="protein sequence ID" value="KVX02978.1"/>
    <property type="molecule type" value="Genomic_DNA"/>
</dbReference>
<evidence type="ECO:0000256" key="6">
    <source>
        <dbReference type="ARBA" id="ARBA00022448"/>
    </source>
</evidence>
<gene>
    <name evidence="13" type="ORF">AWJ07_11785</name>
</gene>
<comment type="subcellular location">
    <subcellularLocation>
        <location evidence="2 12">Cell inner membrane</location>
        <topology evidence="2 12">Multi-pass membrane protein</topology>
    </subcellularLocation>
</comment>
<dbReference type="Pfam" id="PF02405">
    <property type="entry name" value="MlaE"/>
    <property type="match status" value="1"/>
</dbReference>
<sequence>MGAIDYIADIGKYALKIVLGYGRAGIMLWRAIVHVPRIKKGTPLLIKQVYVLGVRSMVIILVSGLFIGMVLALQGYNILVEFGTEESLGPMVALSLLRELGPVVAALLFAGRAGSALTAEIGLMKSTEQLSSLEMMAIDPLRQIIAPRFWAGVISMPLLALMFSLVGILGGHLVGVEWKGIDSGAFWSILRASVEWREDIVNCLIKSVIFGVVVTWIALYRGYEVQPNPEGISRATTSTVVQASLAVLALDFLLTAIMFGN</sequence>
<dbReference type="InterPro" id="IPR030802">
    <property type="entry name" value="Permease_MalE"/>
</dbReference>